<protein>
    <submittedName>
        <fullName evidence="1">Uncharacterized protein</fullName>
    </submittedName>
</protein>
<evidence type="ECO:0000313" key="2">
    <source>
        <dbReference type="Proteomes" id="UP000263268"/>
    </source>
</evidence>
<dbReference type="EMBL" id="DPRK01000175">
    <property type="protein sequence ID" value="HCY82035.1"/>
    <property type="molecule type" value="Genomic_DNA"/>
</dbReference>
<gene>
    <name evidence="1" type="ORF">DHV22_10755</name>
</gene>
<dbReference type="AlphaFoldDB" id="A0A3D6BVG4"/>
<evidence type="ECO:0000313" key="1">
    <source>
        <dbReference type="EMBL" id="HCY82035.1"/>
    </source>
</evidence>
<accession>A0A3D6BVG4</accession>
<organism evidence="1 2">
    <name type="scientific">Xanthomarina gelatinilytica</name>
    <dbReference type="NCBI Taxonomy" id="1137281"/>
    <lineage>
        <taxon>Bacteria</taxon>
        <taxon>Pseudomonadati</taxon>
        <taxon>Bacteroidota</taxon>
        <taxon>Flavobacteriia</taxon>
        <taxon>Flavobacteriales</taxon>
        <taxon>Flavobacteriaceae</taxon>
        <taxon>Xanthomarina</taxon>
    </lineage>
</organism>
<sequence length="183" mass="21376">IKHLWFAVNQEFNSLGDPQTKDLSRMYYVPAQYPNAYNFIFTHNAPVLDPDALMDKHHFVNERVNSFGGLFPEAIQKQIDEYRKDKLTNKNIVWSNYRDCPFVNKRLISEYMSISGSGWYHKMYQIMMSISANAIKRGYPITPDEIEKLVREIDAETGGWYKNRPVKLEASRAIDFALRSVQT</sequence>
<reference evidence="1 2" key="1">
    <citation type="journal article" date="2018" name="Nat. Biotechnol.">
        <title>A standardized bacterial taxonomy based on genome phylogeny substantially revises the tree of life.</title>
        <authorList>
            <person name="Parks D.H."/>
            <person name="Chuvochina M."/>
            <person name="Waite D.W."/>
            <person name="Rinke C."/>
            <person name="Skarshewski A."/>
            <person name="Chaumeil P.A."/>
            <person name="Hugenholtz P."/>
        </authorList>
    </citation>
    <scope>NUCLEOTIDE SEQUENCE [LARGE SCALE GENOMIC DNA]</scope>
    <source>
        <strain evidence="1">UBA10227</strain>
    </source>
</reference>
<dbReference type="Proteomes" id="UP000263268">
    <property type="component" value="Unassembled WGS sequence"/>
</dbReference>
<comment type="caution">
    <text evidence="1">The sequence shown here is derived from an EMBL/GenBank/DDBJ whole genome shotgun (WGS) entry which is preliminary data.</text>
</comment>
<proteinExistence type="predicted"/>
<feature type="non-terminal residue" evidence="1">
    <location>
        <position position="1"/>
    </location>
</feature>
<name>A0A3D6BVG4_9FLAO</name>